<comment type="caution">
    <text evidence="1">The sequence shown here is derived from an EMBL/GenBank/DDBJ whole genome shotgun (WGS) entry which is preliminary data.</text>
</comment>
<dbReference type="EMBL" id="JAGKSP010000016">
    <property type="protein sequence ID" value="MBP3966244.1"/>
    <property type="molecule type" value="Genomic_DNA"/>
</dbReference>
<evidence type="ECO:0000313" key="1">
    <source>
        <dbReference type="EMBL" id="MBP3966244.1"/>
    </source>
</evidence>
<gene>
    <name evidence="1" type="ORF">I8J30_26425</name>
</gene>
<dbReference type="RefSeq" id="WP_210663260.1">
    <property type="nucleotide sequence ID" value="NZ_JAGKSP010000016.1"/>
</dbReference>
<protein>
    <submittedName>
        <fullName evidence="1">Uncharacterized protein</fullName>
    </submittedName>
</protein>
<name>A0ABS5CK59_9BACL</name>
<keyword evidence="2" id="KW-1185">Reference proteome</keyword>
<reference evidence="1 2" key="1">
    <citation type="submission" date="2021-04" db="EMBL/GenBank/DDBJ databases">
        <title>Paenibacillus sp. DLE-14 whole genome sequence.</title>
        <authorList>
            <person name="Ham Y.J."/>
        </authorList>
    </citation>
    <scope>NUCLEOTIDE SEQUENCE [LARGE SCALE GENOMIC DNA]</scope>
    <source>
        <strain evidence="1 2">DLE-14</strain>
    </source>
</reference>
<proteinExistence type="predicted"/>
<organism evidence="1 2">
    <name type="scientific">Paenibacillus lignilyticus</name>
    <dbReference type="NCBI Taxonomy" id="1172615"/>
    <lineage>
        <taxon>Bacteria</taxon>
        <taxon>Bacillati</taxon>
        <taxon>Bacillota</taxon>
        <taxon>Bacilli</taxon>
        <taxon>Bacillales</taxon>
        <taxon>Paenibacillaceae</taxon>
        <taxon>Paenibacillus</taxon>
    </lineage>
</organism>
<sequence length="93" mass="11141">MSLNRNWIPVYLKRNGLPHRDFASIQECFRFLSTWSELKDCRKNQIYDIINAGLDDDTPYGEYTFHTTYEHVQARANRKTRRKNLITDDFSHS</sequence>
<evidence type="ECO:0000313" key="2">
    <source>
        <dbReference type="Proteomes" id="UP000673394"/>
    </source>
</evidence>
<dbReference type="Proteomes" id="UP000673394">
    <property type="component" value="Unassembled WGS sequence"/>
</dbReference>
<accession>A0ABS5CK59</accession>